<feature type="domain" description="Beta-ketoacyl synthase-like N-terminal" evidence="1">
    <location>
        <begin position="39"/>
        <end position="260"/>
    </location>
</feature>
<evidence type="ECO:0000313" key="2">
    <source>
        <dbReference type="EMBL" id="QGA65691.1"/>
    </source>
</evidence>
<dbReference type="Pfam" id="PF13723">
    <property type="entry name" value="Ketoacyl-synt_2"/>
    <property type="match status" value="1"/>
</dbReference>
<dbReference type="GO" id="GO:0016746">
    <property type="term" value="F:acyltransferase activity"/>
    <property type="evidence" value="ECO:0007669"/>
    <property type="project" value="InterPro"/>
</dbReference>
<dbReference type="RefSeq" id="WP_153447837.1">
    <property type="nucleotide sequence ID" value="NZ_CP045699.1"/>
</dbReference>
<dbReference type="InterPro" id="IPR014030">
    <property type="entry name" value="Ketoacyl_synth_N"/>
</dbReference>
<dbReference type="Gene3D" id="3.40.47.10">
    <property type="match status" value="1"/>
</dbReference>
<dbReference type="Proteomes" id="UP000348942">
    <property type="component" value="Chromosome 1"/>
</dbReference>
<accession>A0A5Q0TG51</accession>
<dbReference type="SUPFAM" id="SSF53901">
    <property type="entry name" value="Thiolase-like"/>
    <property type="match status" value="1"/>
</dbReference>
<evidence type="ECO:0000259" key="1">
    <source>
        <dbReference type="Pfam" id="PF13723"/>
    </source>
</evidence>
<reference evidence="2 3" key="1">
    <citation type="submission" date="2019-10" db="EMBL/GenBank/DDBJ databases">
        <title>Vibrio sp. nov., isolated from Coralline algae surface.</title>
        <authorList>
            <person name="Geng Y."/>
            <person name="Zhang X."/>
        </authorList>
    </citation>
    <scope>NUCLEOTIDE SEQUENCE [LARGE SCALE GENOMIC DNA]</scope>
    <source>
        <strain evidence="2 3">SM1977</strain>
    </source>
</reference>
<dbReference type="AlphaFoldDB" id="A0A5Q0TG51"/>
<keyword evidence="3" id="KW-1185">Reference proteome</keyword>
<evidence type="ECO:0000313" key="3">
    <source>
        <dbReference type="Proteomes" id="UP000348942"/>
    </source>
</evidence>
<proteinExistence type="predicted"/>
<dbReference type="InterPro" id="IPR016039">
    <property type="entry name" value="Thiolase-like"/>
</dbReference>
<protein>
    <submittedName>
        <fullName evidence="2">3-oxoacyl-ACP synthase</fullName>
    </submittedName>
</protein>
<name>A0A5Q0TG51_9VIBR</name>
<sequence length="269" mass="30027">MSTIAFNIQHWQALSCGLDSSQSWQAWAQLKMTVKKPSQTSQAWPQDTPTPKSDLIPAMMRRRMSPLSKLALQVAISLKQRLDTQQQAIDYLIFSCRHGELARTTTLLQQVLSGEDASPTAFSQSVHNTSAGLFTIATHSPIPATSLAAGESTLHHALIEASSYLSQHPTHRVLVIDFDESLSQPYQHFESQPHPGYAFGLVLTHGNQVELSWRKNSTPNRTKSSISPPIFETQSLQILANLALPQSQWQIDDSRICWQWHCDSTQISD</sequence>
<organism evidence="2 3">
    <name type="scientific">Vibrio algicola</name>
    <dbReference type="NCBI Taxonomy" id="2662262"/>
    <lineage>
        <taxon>Bacteria</taxon>
        <taxon>Pseudomonadati</taxon>
        <taxon>Pseudomonadota</taxon>
        <taxon>Gammaproteobacteria</taxon>
        <taxon>Vibrionales</taxon>
        <taxon>Vibrionaceae</taxon>
        <taxon>Vibrio</taxon>
    </lineage>
</organism>
<gene>
    <name evidence="2" type="ORF">GFB47_09910</name>
</gene>
<dbReference type="EMBL" id="CP045699">
    <property type="protein sequence ID" value="QGA65691.1"/>
    <property type="molecule type" value="Genomic_DNA"/>
</dbReference>